<evidence type="ECO:0000313" key="2">
    <source>
        <dbReference type="EMBL" id="SNS15206.1"/>
    </source>
</evidence>
<dbReference type="OrthoDB" id="113033at2"/>
<proteinExistence type="predicted"/>
<gene>
    <name evidence="2" type="ORF">SAMN06295912_1029</name>
</gene>
<evidence type="ECO:0000259" key="1">
    <source>
        <dbReference type="Pfam" id="PF00144"/>
    </source>
</evidence>
<organism evidence="2 3">
    <name type="scientific">Edaphosphingomonas laterariae</name>
    <dbReference type="NCBI Taxonomy" id="861865"/>
    <lineage>
        <taxon>Bacteria</taxon>
        <taxon>Pseudomonadati</taxon>
        <taxon>Pseudomonadota</taxon>
        <taxon>Alphaproteobacteria</taxon>
        <taxon>Sphingomonadales</taxon>
        <taxon>Rhizorhabdaceae</taxon>
        <taxon>Edaphosphingomonas</taxon>
    </lineage>
</organism>
<name>A0A239C4U3_9SPHN</name>
<dbReference type="EMBL" id="FZOS01000002">
    <property type="protein sequence ID" value="SNS15206.1"/>
    <property type="molecule type" value="Genomic_DNA"/>
</dbReference>
<feature type="domain" description="Beta-lactamase-related" evidence="1">
    <location>
        <begin position="168"/>
        <end position="228"/>
    </location>
</feature>
<protein>
    <submittedName>
        <fullName evidence="2">Beta-lactamase</fullName>
    </submittedName>
</protein>
<dbReference type="SUPFAM" id="SSF56601">
    <property type="entry name" value="beta-lactamase/transpeptidase-like"/>
    <property type="match status" value="1"/>
</dbReference>
<evidence type="ECO:0000313" key="3">
    <source>
        <dbReference type="Proteomes" id="UP000198281"/>
    </source>
</evidence>
<reference evidence="3" key="1">
    <citation type="submission" date="2017-06" db="EMBL/GenBank/DDBJ databases">
        <authorList>
            <person name="Varghese N."/>
            <person name="Submissions S."/>
        </authorList>
    </citation>
    <scope>NUCLEOTIDE SEQUENCE [LARGE SCALE GENOMIC DNA]</scope>
    <source>
        <strain evidence="3">LNB2</strain>
    </source>
</reference>
<dbReference type="AlphaFoldDB" id="A0A239C4U3"/>
<dbReference type="Gene3D" id="3.40.710.10">
    <property type="entry name" value="DD-peptidase/beta-lactamase superfamily"/>
    <property type="match status" value="1"/>
</dbReference>
<dbReference type="Proteomes" id="UP000198281">
    <property type="component" value="Unassembled WGS sequence"/>
</dbReference>
<accession>A0A239C4U3</accession>
<dbReference type="InterPro" id="IPR001466">
    <property type="entry name" value="Beta-lactam-related"/>
</dbReference>
<dbReference type="InterPro" id="IPR012338">
    <property type="entry name" value="Beta-lactam/transpept-like"/>
</dbReference>
<sequence length="231" mass="24893">MSAPKGAVPRRRASAKDGSWKRWLAASLAVLLGAAVPVPASGQAARPGAPLDGIFRDWLDAFNSGDPGRIKSVYARYAGDPEPIFALEQAEDTCGVTVDRIAARSATAMTVLLRQRCLPGLQRLKLELADSGASTLKVLDLWPLPLPDDQAIDATAAIARRLAARDDFAGSLIIRRGDTRLLAQSWGLVDPPRAQPITLDTPMFLASAGKMFTAVAVLQLVDAGRWRWMRR</sequence>
<dbReference type="Pfam" id="PF00144">
    <property type="entry name" value="Beta-lactamase"/>
    <property type="match status" value="1"/>
</dbReference>
<keyword evidence="3" id="KW-1185">Reference proteome</keyword>